<dbReference type="InterPro" id="IPR050966">
    <property type="entry name" value="Glutamyl_endopeptidase"/>
</dbReference>
<keyword evidence="1 2" id="KW-0732">Signal</keyword>
<reference evidence="4 5" key="1">
    <citation type="submission" date="2022-10" db="EMBL/GenBank/DDBJ databases">
        <title>Defluviimonas sp. nov., isolated from ocean surface sediments.</title>
        <authorList>
            <person name="He W."/>
            <person name="Wang L."/>
            <person name="Zhang D.-F."/>
        </authorList>
    </citation>
    <scope>NUCLEOTIDE SEQUENCE [LARGE SCALE GENOMIC DNA]</scope>
    <source>
        <strain evidence="4 5">WL0024</strain>
    </source>
</reference>
<name>A0ABT2X0M0_9RHOB</name>
<evidence type="ECO:0000313" key="4">
    <source>
        <dbReference type="EMBL" id="MCU9847472.1"/>
    </source>
</evidence>
<dbReference type="SUPFAM" id="SSF50494">
    <property type="entry name" value="Trypsin-like serine proteases"/>
    <property type="match status" value="1"/>
</dbReference>
<dbReference type="InterPro" id="IPR009003">
    <property type="entry name" value="Peptidase_S1_PA"/>
</dbReference>
<dbReference type="InterPro" id="IPR043504">
    <property type="entry name" value="Peptidase_S1_PA_chymotrypsin"/>
</dbReference>
<keyword evidence="5" id="KW-1185">Reference proteome</keyword>
<dbReference type="InterPro" id="IPR018114">
    <property type="entry name" value="TRYPSIN_HIS"/>
</dbReference>
<dbReference type="Pfam" id="PF13365">
    <property type="entry name" value="Trypsin_2"/>
    <property type="match status" value="1"/>
</dbReference>
<dbReference type="PROSITE" id="PS00134">
    <property type="entry name" value="TRYPSIN_HIS"/>
    <property type="match status" value="1"/>
</dbReference>
<feature type="chain" id="PRO_5045172897" evidence="2">
    <location>
        <begin position="21"/>
        <end position="273"/>
    </location>
</feature>
<comment type="caution">
    <text evidence="4">The sequence shown here is derived from an EMBL/GenBank/DDBJ whole genome shotgun (WGS) entry which is preliminary data.</text>
</comment>
<dbReference type="Proteomes" id="UP001209535">
    <property type="component" value="Unassembled WGS sequence"/>
</dbReference>
<dbReference type="PROSITE" id="PS50240">
    <property type="entry name" value="TRYPSIN_DOM"/>
    <property type="match status" value="1"/>
</dbReference>
<protein>
    <submittedName>
        <fullName evidence="4">Trypsin-like peptidase domain-containing protein</fullName>
    </submittedName>
</protein>
<evidence type="ECO:0000256" key="1">
    <source>
        <dbReference type="ARBA" id="ARBA00022729"/>
    </source>
</evidence>
<dbReference type="InterPro" id="IPR001314">
    <property type="entry name" value="Peptidase_S1A"/>
</dbReference>
<dbReference type="EMBL" id="JAOVQO010000004">
    <property type="protein sequence ID" value="MCU9847472.1"/>
    <property type="molecule type" value="Genomic_DNA"/>
</dbReference>
<sequence>MRIIGLVSIAVLALAGAAAAEAPPLKRLTLRQDVLGFEAVGRVEIGAQGYCTGALIAPDLVLTAAHCLRGGSSGTAPDIAGMRFRAGLRDGVAVAESGVARAVAHPRYDPTNPKDLDSVRHDVALLELAEPIPAATAAPFAIARLGNQVRQIDVVSFATGRDAALSWQDGCRVVGRDVGLIAFDCDVHFGSSGAPVFDRTAGRPRIVAIIAAGTREDGKVVSVGMELEEPVAELRRALRTGKGVIVAGGSRGIEPRRILPGAKAETGARFVRP</sequence>
<evidence type="ECO:0000313" key="5">
    <source>
        <dbReference type="Proteomes" id="UP001209535"/>
    </source>
</evidence>
<organism evidence="4 5">
    <name type="scientific">Albidovulum salinarum</name>
    <dbReference type="NCBI Taxonomy" id="2984153"/>
    <lineage>
        <taxon>Bacteria</taxon>
        <taxon>Pseudomonadati</taxon>
        <taxon>Pseudomonadota</taxon>
        <taxon>Alphaproteobacteria</taxon>
        <taxon>Rhodobacterales</taxon>
        <taxon>Paracoccaceae</taxon>
        <taxon>Albidovulum</taxon>
    </lineage>
</organism>
<dbReference type="PANTHER" id="PTHR15462:SF8">
    <property type="entry name" value="SERINE PROTEASE"/>
    <property type="match status" value="1"/>
</dbReference>
<gene>
    <name evidence="4" type="ORF">OEZ60_05585</name>
</gene>
<feature type="signal peptide" evidence="2">
    <location>
        <begin position="1"/>
        <end position="20"/>
    </location>
</feature>
<accession>A0ABT2X0M0</accession>
<evidence type="ECO:0000259" key="3">
    <source>
        <dbReference type="PROSITE" id="PS50240"/>
    </source>
</evidence>
<evidence type="ECO:0000256" key="2">
    <source>
        <dbReference type="SAM" id="SignalP"/>
    </source>
</evidence>
<dbReference type="PANTHER" id="PTHR15462">
    <property type="entry name" value="SERINE PROTEASE"/>
    <property type="match status" value="1"/>
</dbReference>
<dbReference type="Gene3D" id="2.40.10.10">
    <property type="entry name" value="Trypsin-like serine proteases"/>
    <property type="match status" value="2"/>
</dbReference>
<dbReference type="PRINTS" id="PR00722">
    <property type="entry name" value="CHYMOTRYPSIN"/>
</dbReference>
<proteinExistence type="predicted"/>
<dbReference type="SMART" id="SM00020">
    <property type="entry name" value="Tryp_SPc"/>
    <property type="match status" value="1"/>
</dbReference>
<dbReference type="InterPro" id="IPR001254">
    <property type="entry name" value="Trypsin_dom"/>
</dbReference>
<feature type="domain" description="Peptidase S1" evidence="3">
    <location>
        <begin position="3"/>
        <end position="236"/>
    </location>
</feature>